<accession>A0A085Z5W7</accession>
<feature type="region of interest" description="Disordered" evidence="1">
    <location>
        <begin position="1"/>
        <end position="25"/>
    </location>
</feature>
<evidence type="ECO:0000313" key="3">
    <source>
        <dbReference type="Proteomes" id="UP000028713"/>
    </source>
</evidence>
<dbReference type="AlphaFoldDB" id="A0A085Z5W7"/>
<sequence length="174" mass="19567">MKAQQPLSDSIPLKGSKKTTSSDSILSVPKRKQIVFVAKGTTISGFSEYSNIEVKYIEKTTSTKTKTNSKKTKDKNPTKQKIFITTKEFSFNNFIIQKSELDKTASINLMKECAVQLTLSAIKKKPNQSALILKKADGFFCYTSVLLAYSSYATSLYFKTYSIDSHRMRPPPFC</sequence>
<keyword evidence="3" id="KW-1185">Reference proteome</keyword>
<evidence type="ECO:0000256" key="1">
    <source>
        <dbReference type="SAM" id="MobiDB-lite"/>
    </source>
</evidence>
<dbReference type="Proteomes" id="UP000028713">
    <property type="component" value="Unassembled WGS sequence"/>
</dbReference>
<reference evidence="2 3" key="1">
    <citation type="submission" date="2014-07" db="EMBL/GenBank/DDBJ databases">
        <title>Genome of Chryseobacterium formosense LMG 24722.</title>
        <authorList>
            <person name="Pipes S.E."/>
            <person name="Stropko S.J."/>
            <person name="Newman J.D."/>
        </authorList>
    </citation>
    <scope>NUCLEOTIDE SEQUENCE [LARGE SCALE GENOMIC DNA]</scope>
    <source>
        <strain evidence="2 3">LMG 24722</strain>
    </source>
</reference>
<dbReference type="EMBL" id="JPRP01000001">
    <property type="protein sequence ID" value="KFE99830.1"/>
    <property type="molecule type" value="Genomic_DNA"/>
</dbReference>
<comment type="caution">
    <text evidence="2">The sequence shown here is derived from an EMBL/GenBank/DDBJ whole genome shotgun (WGS) entry which is preliminary data.</text>
</comment>
<gene>
    <name evidence="2" type="ORF">IX39_04005</name>
</gene>
<protein>
    <submittedName>
        <fullName evidence="2">Uncharacterized protein</fullName>
    </submittedName>
</protein>
<proteinExistence type="predicted"/>
<name>A0A085Z5W7_9FLAO</name>
<evidence type="ECO:0000313" key="2">
    <source>
        <dbReference type="EMBL" id="KFE99830.1"/>
    </source>
</evidence>
<organism evidence="2 3">
    <name type="scientific">Chryseobacterium formosense</name>
    <dbReference type="NCBI Taxonomy" id="236814"/>
    <lineage>
        <taxon>Bacteria</taxon>
        <taxon>Pseudomonadati</taxon>
        <taxon>Bacteroidota</taxon>
        <taxon>Flavobacteriia</taxon>
        <taxon>Flavobacteriales</taxon>
        <taxon>Weeksellaceae</taxon>
        <taxon>Chryseobacterium group</taxon>
        <taxon>Chryseobacterium</taxon>
    </lineage>
</organism>